<accession>A0ABT8L7X3</accession>
<dbReference type="SUPFAM" id="SSF55729">
    <property type="entry name" value="Acyl-CoA N-acyltransferases (Nat)"/>
    <property type="match status" value="1"/>
</dbReference>
<dbReference type="RefSeq" id="WP_346759199.1">
    <property type="nucleotide sequence ID" value="NZ_JAUJEB010000004.1"/>
</dbReference>
<gene>
    <name evidence="2" type="ORF">QQ020_17425</name>
</gene>
<organism evidence="2 3">
    <name type="scientific">Agaribacillus aureus</name>
    <dbReference type="NCBI Taxonomy" id="3051825"/>
    <lineage>
        <taxon>Bacteria</taxon>
        <taxon>Pseudomonadati</taxon>
        <taxon>Bacteroidota</taxon>
        <taxon>Cytophagia</taxon>
        <taxon>Cytophagales</taxon>
        <taxon>Splendidivirgaceae</taxon>
        <taxon>Agaribacillus</taxon>
    </lineage>
</organism>
<dbReference type="Proteomes" id="UP001172083">
    <property type="component" value="Unassembled WGS sequence"/>
</dbReference>
<comment type="caution">
    <text evidence="2">The sequence shown here is derived from an EMBL/GenBank/DDBJ whole genome shotgun (WGS) entry which is preliminary data.</text>
</comment>
<dbReference type="InterPro" id="IPR000182">
    <property type="entry name" value="GNAT_dom"/>
</dbReference>
<dbReference type="InterPro" id="IPR016181">
    <property type="entry name" value="Acyl_CoA_acyltransferase"/>
</dbReference>
<dbReference type="Gene3D" id="3.40.630.30">
    <property type="match status" value="1"/>
</dbReference>
<sequence>MITRVKQVKTLEELTQAFTIRKAVFVKEQGISEKLDFDTYDPQAFHILVYHGENPIATGRLHMENKQGHISRVAVLKEFRGKGLGRLVVEHMEKLAIEKGMTSVFLYPHDYLKKFYTELGYCEVPDSKFWLGQHTLIKMTKNL</sequence>
<name>A0ABT8L7X3_9BACT</name>
<dbReference type="PANTHER" id="PTHR13355">
    <property type="entry name" value="GLUCOSAMINE 6-PHOSPHATE N-ACETYLTRANSFERASE"/>
    <property type="match status" value="1"/>
</dbReference>
<protein>
    <submittedName>
        <fullName evidence="2">GNAT family N-acetyltransferase</fullName>
    </submittedName>
</protein>
<dbReference type="Pfam" id="PF00583">
    <property type="entry name" value="Acetyltransf_1"/>
    <property type="match status" value="1"/>
</dbReference>
<evidence type="ECO:0000313" key="3">
    <source>
        <dbReference type="Proteomes" id="UP001172083"/>
    </source>
</evidence>
<feature type="domain" description="N-acetyltransferase" evidence="1">
    <location>
        <begin position="3"/>
        <end position="143"/>
    </location>
</feature>
<keyword evidence="3" id="KW-1185">Reference proteome</keyword>
<dbReference type="PANTHER" id="PTHR13355:SF11">
    <property type="entry name" value="GLUCOSAMINE 6-PHOSPHATE N-ACETYLTRANSFERASE"/>
    <property type="match status" value="1"/>
</dbReference>
<proteinExistence type="predicted"/>
<evidence type="ECO:0000313" key="2">
    <source>
        <dbReference type="EMBL" id="MDN5213859.1"/>
    </source>
</evidence>
<evidence type="ECO:0000259" key="1">
    <source>
        <dbReference type="PROSITE" id="PS51186"/>
    </source>
</evidence>
<dbReference type="InterPro" id="IPR039143">
    <property type="entry name" value="GNPNAT1-like"/>
</dbReference>
<dbReference type="CDD" id="cd04301">
    <property type="entry name" value="NAT_SF"/>
    <property type="match status" value="1"/>
</dbReference>
<reference evidence="2" key="1">
    <citation type="submission" date="2023-06" db="EMBL/GenBank/DDBJ databases">
        <title>Genomic of Agaribacillus aureum.</title>
        <authorList>
            <person name="Wang G."/>
        </authorList>
    </citation>
    <scope>NUCLEOTIDE SEQUENCE</scope>
    <source>
        <strain evidence="2">BMA12</strain>
    </source>
</reference>
<dbReference type="EMBL" id="JAUJEB010000004">
    <property type="protein sequence ID" value="MDN5213859.1"/>
    <property type="molecule type" value="Genomic_DNA"/>
</dbReference>
<dbReference type="PROSITE" id="PS51186">
    <property type="entry name" value="GNAT"/>
    <property type="match status" value="1"/>
</dbReference>